<dbReference type="Proteomes" id="UP000689195">
    <property type="component" value="Unassembled WGS sequence"/>
</dbReference>
<keyword evidence="2" id="KW-1185">Reference proteome</keyword>
<evidence type="ECO:0000313" key="2">
    <source>
        <dbReference type="Proteomes" id="UP000689195"/>
    </source>
</evidence>
<dbReference type="EMBL" id="CAJJDO010000112">
    <property type="protein sequence ID" value="CAD8196232.1"/>
    <property type="molecule type" value="Genomic_DNA"/>
</dbReference>
<dbReference type="AlphaFoldDB" id="A0A8S1X609"/>
<evidence type="ECO:0000313" key="1">
    <source>
        <dbReference type="EMBL" id="CAD8196232.1"/>
    </source>
</evidence>
<protein>
    <submittedName>
        <fullName evidence="1">Uncharacterized protein</fullName>
    </submittedName>
</protein>
<sequence>MHLGEGKLHCAQENKPIILLCQITVKKLYEMAKLVQNILNPFLICHSSLVNPSAKNNIHSMISLD</sequence>
<comment type="caution">
    <text evidence="1">The sequence shown here is derived from an EMBL/GenBank/DDBJ whole genome shotgun (WGS) entry which is preliminary data.</text>
</comment>
<accession>A0A8S1X609</accession>
<gene>
    <name evidence="1" type="ORF">PPENT_87.1.T1120020</name>
</gene>
<organism evidence="1 2">
    <name type="scientific">Paramecium pentaurelia</name>
    <dbReference type="NCBI Taxonomy" id="43138"/>
    <lineage>
        <taxon>Eukaryota</taxon>
        <taxon>Sar</taxon>
        <taxon>Alveolata</taxon>
        <taxon>Ciliophora</taxon>
        <taxon>Intramacronucleata</taxon>
        <taxon>Oligohymenophorea</taxon>
        <taxon>Peniculida</taxon>
        <taxon>Parameciidae</taxon>
        <taxon>Paramecium</taxon>
    </lineage>
</organism>
<reference evidence="1" key="1">
    <citation type="submission" date="2021-01" db="EMBL/GenBank/DDBJ databases">
        <authorList>
            <consortium name="Genoscope - CEA"/>
            <person name="William W."/>
        </authorList>
    </citation>
    <scope>NUCLEOTIDE SEQUENCE</scope>
</reference>
<proteinExistence type="predicted"/>
<name>A0A8S1X609_9CILI</name>